<proteinExistence type="predicted"/>
<sequence>MRMEQIEVLWQGKVNQFPYRIYKSATKNDVETMKDFEKLSLMTRHHDGHIREVAIARLMRLFPLESVPYFVQLLGEYVMEIHLTIIAQITSQQKLWINDFFTENISYERAIRSRIVSYWNCYYRFDFIKLKDYPTFQFLSD</sequence>
<dbReference type="AlphaFoldDB" id="A0A363NTI1"/>
<name>A0A363NTI1_9SPHI</name>
<organism evidence="1 2">
    <name type="scientific">Sphingobacterium athyrii</name>
    <dbReference type="NCBI Taxonomy" id="2152717"/>
    <lineage>
        <taxon>Bacteria</taxon>
        <taxon>Pseudomonadati</taxon>
        <taxon>Bacteroidota</taxon>
        <taxon>Sphingobacteriia</taxon>
        <taxon>Sphingobacteriales</taxon>
        <taxon>Sphingobacteriaceae</taxon>
        <taxon>Sphingobacterium</taxon>
    </lineage>
</organism>
<dbReference type="EMBL" id="QCXX01000003">
    <property type="protein sequence ID" value="PUV24084.1"/>
    <property type="molecule type" value="Genomic_DNA"/>
</dbReference>
<accession>A0A363NTI1</accession>
<dbReference type="RefSeq" id="WP_108634012.1">
    <property type="nucleotide sequence ID" value="NZ_QCXX01000003.1"/>
</dbReference>
<protein>
    <submittedName>
        <fullName evidence="1">Uncharacterized protein</fullName>
    </submittedName>
</protein>
<dbReference type="OrthoDB" id="3578967at2"/>
<reference evidence="1 2" key="1">
    <citation type="submission" date="2018-04" db="EMBL/GenBank/DDBJ databases">
        <title>Sphingobacterium sp. M46 Genome.</title>
        <authorList>
            <person name="Cheng J."/>
            <person name="Li Y."/>
        </authorList>
    </citation>
    <scope>NUCLEOTIDE SEQUENCE [LARGE SCALE GENOMIC DNA]</scope>
    <source>
        <strain evidence="1 2">M46</strain>
    </source>
</reference>
<dbReference type="Proteomes" id="UP000250831">
    <property type="component" value="Unassembled WGS sequence"/>
</dbReference>
<keyword evidence="2" id="KW-1185">Reference proteome</keyword>
<evidence type="ECO:0000313" key="2">
    <source>
        <dbReference type="Proteomes" id="UP000250831"/>
    </source>
</evidence>
<evidence type="ECO:0000313" key="1">
    <source>
        <dbReference type="EMBL" id="PUV24084.1"/>
    </source>
</evidence>
<gene>
    <name evidence="1" type="ORF">DCO56_11985</name>
</gene>
<comment type="caution">
    <text evidence="1">The sequence shown here is derived from an EMBL/GenBank/DDBJ whole genome shotgun (WGS) entry which is preliminary data.</text>
</comment>